<evidence type="ECO:0000313" key="3">
    <source>
        <dbReference type="Proteomes" id="UP000323671"/>
    </source>
</evidence>
<dbReference type="PIRSF" id="PIRSF032131">
    <property type="entry name" value="UCP032131"/>
    <property type="match status" value="1"/>
</dbReference>
<dbReference type="Pfam" id="PF06676">
    <property type="entry name" value="DUF1178"/>
    <property type="match status" value="1"/>
</dbReference>
<evidence type="ECO:0000313" key="2">
    <source>
        <dbReference type="EMBL" id="QEL65124.1"/>
    </source>
</evidence>
<accession>A0A5C1E902</accession>
<feature type="compositionally biased region" description="Low complexity" evidence="1">
    <location>
        <begin position="64"/>
        <end position="74"/>
    </location>
</feature>
<feature type="compositionally biased region" description="Pro residues" evidence="1">
    <location>
        <begin position="75"/>
        <end position="84"/>
    </location>
</feature>
<sequence>MIIYDLCCEQEHRFEGWFRSSDDFSRQQEARLLSCPVCASPRIEKIPSGGHIVRSGRCATAAETATTSAASAPLAPTPAAPQPTPEQLLRQLVSAVIQHTEDVGKNFADEARKIHNDEAPARAIRGQATADEYEALQDEGIDVLRLPVIGDDVTH</sequence>
<gene>
    <name evidence="2" type="ORF">OTERR_16480</name>
</gene>
<dbReference type="InterPro" id="IPR009562">
    <property type="entry name" value="DUF1178"/>
</dbReference>
<proteinExistence type="predicted"/>
<dbReference type="KEGG" id="otr:OTERR_16480"/>
<protein>
    <submittedName>
        <fullName evidence="2">Uncharacterized protein</fullName>
    </submittedName>
</protein>
<dbReference type="Proteomes" id="UP000323671">
    <property type="component" value="Chromosome"/>
</dbReference>
<dbReference type="RefSeq" id="WP_082396793.1">
    <property type="nucleotide sequence ID" value="NZ_CP022579.1"/>
</dbReference>
<keyword evidence="3" id="KW-1185">Reference proteome</keyword>
<dbReference type="AlphaFoldDB" id="A0A5C1E902"/>
<organism evidence="2 3">
    <name type="scientific">Oryzomicrobium terrae</name>
    <dbReference type="NCBI Taxonomy" id="1735038"/>
    <lineage>
        <taxon>Bacteria</taxon>
        <taxon>Pseudomonadati</taxon>
        <taxon>Pseudomonadota</taxon>
        <taxon>Betaproteobacteria</taxon>
        <taxon>Rhodocyclales</taxon>
        <taxon>Rhodocyclaceae</taxon>
        <taxon>Oryzomicrobium</taxon>
    </lineage>
</organism>
<reference evidence="2 3" key="1">
    <citation type="submission" date="2017-07" db="EMBL/GenBank/DDBJ databases">
        <title>Complete genome sequence of Oryzomicrobium terrae TPP412.</title>
        <authorList>
            <person name="Chiu L.-W."/>
            <person name="Lo K.-J."/>
            <person name="Tsai Y.-M."/>
            <person name="Lin S.-S."/>
            <person name="Kuo C.-H."/>
            <person name="Liu C.-T."/>
        </authorList>
    </citation>
    <scope>NUCLEOTIDE SEQUENCE [LARGE SCALE GENOMIC DNA]</scope>
    <source>
        <strain evidence="2 3">TPP412</strain>
    </source>
</reference>
<name>A0A5C1E902_9RHOO</name>
<feature type="region of interest" description="Disordered" evidence="1">
    <location>
        <begin position="64"/>
        <end position="84"/>
    </location>
</feature>
<dbReference type="EMBL" id="CP022579">
    <property type="protein sequence ID" value="QEL65124.1"/>
    <property type="molecule type" value="Genomic_DNA"/>
</dbReference>
<evidence type="ECO:0000256" key="1">
    <source>
        <dbReference type="SAM" id="MobiDB-lite"/>
    </source>
</evidence>